<feature type="domain" description="Metallo-beta-lactamase" evidence="1">
    <location>
        <begin position="42"/>
        <end position="286"/>
    </location>
</feature>
<name>A0ABU2CFW5_9BURK</name>
<dbReference type="InterPro" id="IPR036388">
    <property type="entry name" value="WH-like_DNA-bd_sf"/>
</dbReference>
<dbReference type="EMBL" id="JAVDXT010000006">
    <property type="protein sequence ID" value="MDR7380087.1"/>
    <property type="molecule type" value="Genomic_DNA"/>
</dbReference>
<keyword evidence="3" id="KW-1185">Reference proteome</keyword>
<dbReference type="SUPFAM" id="SSF56281">
    <property type="entry name" value="Metallo-hydrolase/oxidoreductase"/>
    <property type="match status" value="1"/>
</dbReference>
<dbReference type="Gene3D" id="1.10.10.10">
    <property type="entry name" value="Winged helix-like DNA-binding domain superfamily/Winged helix DNA-binding domain"/>
    <property type="match status" value="1"/>
</dbReference>
<dbReference type="InterPro" id="IPR036866">
    <property type="entry name" value="RibonucZ/Hydroxyglut_hydro"/>
</dbReference>
<dbReference type="Gene3D" id="3.60.15.10">
    <property type="entry name" value="Ribonuclease Z/Hydroxyacylglutathione hydrolase-like"/>
    <property type="match status" value="1"/>
</dbReference>
<dbReference type="InterPro" id="IPR050662">
    <property type="entry name" value="Sec-metab_biosynth-thioest"/>
</dbReference>
<accession>A0ABU2CFW5</accession>
<dbReference type="Proteomes" id="UP001180487">
    <property type="component" value="Unassembled WGS sequence"/>
</dbReference>
<dbReference type="Pfam" id="PF21221">
    <property type="entry name" value="B_lactamase-like_C"/>
    <property type="match status" value="1"/>
</dbReference>
<evidence type="ECO:0000313" key="3">
    <source>
        <dbReference type="Proteomes" id="UP001180487"/>
    </source>
</evidence>
<protein>
    <submittedName>
        <fullName evidence="2">Glyoxylase-like metal-dependent hydrolase (Beta-lactamase superfamily II)</fullName>
    </submittedName>
</protein>
<gene>
    <name evidence="2" type="ORF">J2X19_004789</name>
</gene>
<evidence type="ECO:0000313" key="2">
    <source>
        <dbReference type="EMBL" id="MDR7380087.1"/>
    </source>
</evidence>
<sequence length="395" mass="44013">MNLLEQQLHYPLGDALPAQGQTLAVAPGVRWIRMALPFALDHINLWLLRDEIDGRAGWSVVDCCISRDESRAQWEEIFATQLEGLPILRVIVTHMHPDHIGLAYWLCERWNAPLWISATDYFTAYHHSLHTSGNGGAGAAAFFQKHGLTDPEAIAKISARTSYYAAMVPALPPSFVRMQDGQTLRIGGRDWQCISGYGHAPEHIALYCADVQQGAARNAVSAQTDTQGILHKSFPILIGGDMMLPRISTNVSVFDMEPESNPLQQFLDSIDKFAALDTDTLTLPAHGKPFQGLHTRIQQLHDHHRDHLGRVMAFARDQQSCSAADILPVLFKRQLDLHQTTFAMGEAIAHLHKLWLDGYLQRRRSDDGVYRFSPTPLAYPHGLVPGESEELPVSA</sequence>
<dbReference type="SMART" id="SM00849">
    <property type="entry name" value="Lactamase_B"/>
    <property type="match status" value="1"/>
</dbReference>
<dbReference type="Pfam" id="PF00753">
    <property type="entry name" value="Lactamase_B"/>
    <property type="match status" value="1"/>
</dbReference>
<dbReference type="PANTHER" id="PTHR23131:SF4">
    <property type="entry name" value="METALLO-BETA-LACTAMASE SUPERFAMILY POTEIN"/>
    <property type="match status" value="1"/>
</dbReference>
<dbReference type="InterPro" id="IPR048933">
    <property type="entry name" value="B_lactamase-like_C"/>
</dbReference>
<dbReference type="RefSeq" id="WP_310376991.1">
    <property type="nucleotide sequence ID" value="NZ_JAVDXT010000006.1"/>
</dbReference>
<dbReference type="PANTHER" id="PTHR23131">
    <property type="entry name" value="ENDORIBONUCLEASE LACTB2"/>
    <property type="match status" value="1"/>
</dbReference>
<evidence type="ECO:0000259" key="1">
    <source>
        <dbReference type="SMART" id="SM00849"/>
    </source>
</evidence>
<dbReference type="InterPro" id="IPR001279">
    <property type="entry name" value="Metallo-B-lactamas"/>
</dbReference>
<proteinExistence type="predicted"/>
<reference evidence="2 3" key="1">
    <citation type="submission" date="2023-07" db="EMBL/GenBank/DDBJ databases">
        <title>Sorghum-associated microbial communities from plants grown in Nebraska, USA.</title>
        <authorList>
            <person name="Schachtman D."/>
        </authorList>
    </citation>
    <scope>NUCLEOTIDE SEQUENCE [LARGE SCALE GENOMIC DNA]</scope>
    <source>
        <strain evidence="2 3">BE313</strain>
    </source>
</reference>
<organism evidence="2 3">
    <name type="scientific">Rhodoferax ferrireducens</name>
    <dbReference type="NCBI Taxonomy" id="192843"/>
    <lineage>
        <taxon>Bacteria</taxon>
        <taxon>Pseudomonadati</taxon>
        <taxon>Pseudomonadota</taxon>
        <taxon>Betaproteobacteria</taxon>
        <taxon>Burkholderiales</taxon>
        <taxon>Comamonadaceae</taxon>
        <taxon>Rhodoferax</taxon>
    </lineage>
</organism>
<comment type="caution">
    <text evidence="2">The sequence shown here is derived from an EMBL/GenBank/DDBJ whole genome shotgun (WGS) entry which is preliminary data.</text>
</comment>